<dbReference type="InterPro" id="IPR007844">
    <property type="entry name" value="AsmA"/>
</dbReference>
<evidence type="ECO:0000256" key="1">
    <source>
        <dbReference type="SAM" id="MobiDB-lite"/>
    </source>
</evidence>
<evidence type="ECO:0000313" key="4">
    <source>
        <dbReference type="Proteomes" id="UP000028653"/>
    </source>
</evidence>
<dbReference type="GO" id="GO:0090313">
    <property type="term" value="P:regulation of protein targeting to membrane"/>
    <property type="evidence" value="ECO:0007669"/>
    <property type="project" value="TreeGrafter"/>
</dbReference>
<proteinExistence type="predicted"/>
<dbReference type="EMBL" id="JMPI01000036">
    <property type="protein sequence ID" value="KFC80523.1"/>
    <property type="molecule type" value="Genomic_DNA"/>
</dbReference>
<accession>A0A085G9X8</accession>
<comment type="caution">
    <text evidence="3">The sequence shown here is derived from an EMBL/GenBank/DDBJ whole genome shotgun (WGS) entry which is preliminary data.</text>
</comment>
<dbReference type="RefSeq" id="WP_034496662.1">
    <property type="nucleotide sequence ID" value="NZ_JMPI01000036.1"/>
</dbReference>
<sequence length="614" mass="67898">MKRFITTLMILLVVLVAGLSALVLLVNPNDFRAYMVRQVETRSGYQLHLDGPLRWHVWPQLSILSGRMSLTAPGASQPLVSADNMRLDVALVPLLSHQLKVQQVMLKGAVIQLTPQTEERRPKDAPVGPSTGITPPAEDRGWSFDIAKLKVADSVLVFQHDGDEQITVRNINLQMEQNDRKLAHIELSSRINRDQRDLNFSMVADLDASNYPQQLTANISKLDYQLRGADLPVSGIAGNATFAASWSDPQHLLEFNQLQLTANDSDLQGNGRVVLEDKPQWQLDLRSSKLNLDALVAENAVTSTKVVQQAQQQSSLPRPVIASGVDDNTYQSLRGFSAQVKIAAGNVRWRGLDFTDVQSAMTNQYGLLKVSELAGKFGKGSMSFPGVLDARKNEPSLNFNPKVTDIEIGPILTAFDYPIALTGLLSMEGDFSGDKLNADAFRRSWQGDANITMSNTTMQGMNFQQMIQQAVARSNGDVQAQQNYDNVTTLESFAAQASLDNGQLTLGNMSGKSSMLELTGKGTLDLVKQQCDTRFNVTVLGGWEGDSKLIEVLKTTPIPLRVYGPWQKLNYSLQVDQALRKQLQGEAKRRLNDWLDKHKDSKNSKDVKELLNNL</sequence>
<feature type="region of interest" description="Disordered" evidence="1">
    <location>
        <begin position="116"/>
        <end position="136"/>
    </location>
</feature>
<reference evidence="3 4" key="1">
    <citation type="submission" date="2014-05" db="EMBL/GenBank/DDBJ databases">
        <title>ATOL: Assembling a taxonomically balanced genome-scale reconstruction of the evolutionary history of the Enterobacteriaceae.</title>
        <authorList>
            <person name="Plunkett G.III."/>
            <person name="Neeno-Eckwall E.C."/>
            <person name="Glasner J.D."/>
            <person name="Perna N.T."/>
        </authorList>
    </citation>
    <scope>NUCLEOTIDE SEQUENCE [LARGE SCALE GENOMIC DNA]</scope>
    <source>
        <strain evidence="3 4">ATCC 33320</strain>
    </source>
</reference>
<dbReference type="STRING" id="1006004.GBAG_2634"/>
<dbReference type="PANTHER" id="PTHR30441">
    <property type="entry name" value="DUF748 DOMAIN-CONTAINING PROTEIN"/>
    <property type="match status" value="1"/>
</dbReference>
<dbReference type="NCBIfam" id="NF008091">
    <property type="entry name" value="PRK10833.1"/>
    <property type="match status" value="1"/>
</dbReference>
<gene>
    <name evidence="3" type="ORF">GBAG_2634</name>
</gene>
<dbReference type="InterPro" id="IPR052894">
    <property type="entry name" value="AsmA-related"/>
</dbReference>
<evidence type="ECO:0000259" key="2">
    <source>
        <dbReference type="Pfam" id="PF05170"/>
    </source>
</evidence>
<dbReference type="eggNOG" id="COG2982">
    <property type="taxonomic scope" value="Bacteria"/>
</dbReference>
<dbReference type="Proteomes" id="UP000028653">
    <property type="component" value="Unassembled WGS sequence"/>
</dbReference>
<dbReference type="PANTHER" id="PTHR30441:SF4">
    <property type="entry name" value="PROTEIN ASMA"/>
    <property type="match status" value="1"/>
</dbReference>
<dbReference type="OrthoDB" id="9766390at2"/>
<keyword evidence="4" id="KW-1185">Reference proteome</keyword>
<feature type="domain" description="AsmA" evidence="2">
    <location>
        <begin position="225"/>
        <end position="506"/>
    </location>
</feature>
<organism evidence="3 4">
    <name type="scientific">Buttiauxella agrestis ATCC 33320</name>
    <dbReference type="NCBI Taxonomy" id="1006004"/>
    <lineage>
        <taxon>Bacteria</taxon>
        <taxon>Pseudomonadati</taxon>
        <taxon>Pseudomonadota</taxon>
        <taxon>Gammaproteobacteria</taxon>
        <taxon>Enterobacterales</taxon>
        <taxon>Enterobacteriaceae</taxon>
        <taxon>Buttiauxella</taxon>
    </lineage>
</organism>
<dbReference type="Pfam" id="PF05170">
    <property type="entry name" value="AsmA"/>
    <property type="match status" value="1"/>
</dbReference>
<dbReference type="GO" id="GO:0005886">
    <property type="term" value="C:plasma membrane"/>
    <property type="evidence" value="ECO:0007669"/>
    <property type="project" value="TreeGrafter"/>
</dbReference>
<dbReference type="AlphaFoldDB" id="A0A085G9X8"/>
<protein>
    <submittedName>
        <fullName evidence="3">AsmA family protein</fullName>
    </submittedName>
</protein>
<name>A0A085G9X8_9ENTR</name>
<evidence type="ECO:0000313" key="3">
    <source>
        <dbReference type="EMBL" id="KFC80523.1"/>
    </source>
</evidence>